<feature type="region of interest" description="Disordered" evidence="1">
    <location>
        <begin position="27"/>
        <end position="49"/>
    </location>
</feature>
<proteinExistence type="predicted"/>
<evidence type="ECO:0000313" key="2">
    <source>
        <dbReference type="EMBL" id="KAK2556822.1"/>
    </source>
</evidence>
<dbReference type="Proteomes" id="UP001249851">
    <property type="component" value="Unassembled WGS sequence"/>
</dbReference>
<comment type="caution">
    <text evidence="2">The sequence shown here is derived from an EMBL/GenBank/DDBJ whole genome shotgun (WGS) entry which is preliminary data.</text>
</comment>
<reference evidence="2" key="2">
    <citation type="journal article" date="2023" name="Science">
        <title>Genomic signatures of disease resistance in endangered staghorn corals.</title>
        <authorList>
            <person name="Vollmer S.V."/>
            <person name="Selwyn J.D."/>
            <person name="Despard B.A."/>
            <person name="Roesel C.L."/>
        </authorList>
    </citation>
    <scope>NUCLEOTIDE SEQUENCE</scope>
    <source>
        <strain evidence="2">K2</strain>
    </source>
</reference>
<reference evidence="2" key="1">
    <citation type="journal article" date="2023" name="G3 (Bethesda)">
        <title>Whole genome assembly and annotation of the endangered Caribbean coral Acropora cervicornis.</title>
        <authorList>
            <person name="Selwyn J.D."/>
            <person name="Vollmer S.V."/>
        </authorList>
    </citation>
    <scope>NUCLEOTIDE SEQUENCE</scope>
    <source>
        <strain evidence="2">K2</strain>
    </source>
</reference>
<evidence type="ECO:0000313" key="3">
    <source>
        <dbReference type="Proteomes" id="UP001249851"/>
    </source>
</evidence>
<dbReference type="EMBL" id="JARQWQ010000053">
    <property type="protein sequence ID" value="KAK2556822.1"/>
    <property type="molecule type" value="Genomic_DNA"/>
</dbReference>
<sequence>MRRCPSCIKSKSTYPKHGPIQIRIFDGPFDTDGQLPTSSSGESDPEDDCDEMLYEDVCEPAASKRPDLKYCALEEPIFDTAADLKSNLKALATMETNSEAVFTMLVVPGLVGPILFGENHLHAT</sequence>
<organism evidence="2 3">
    <name type="scientific">Acropora cervicornis</name>
    <name type="common">Staghorn coral</name>
    <dbReference type="NCBI Taxonomy" id="6130"/>
    <lineage>
        <taxon>Eukaryota</taxon>
        <taxon>Metazoa</taxon>
        <taxon>Cnidaria</taxon>
        <taxon>Anthozoa</taxon>
        <taxon>Hexacorallia</taxon>
        <taxon>Scleractinia</taxon>
        <taxon>Astrocoeniina</taxon>
        <taxon>Acroporidae</taxon>
        <taxon>Acropora</taxon>
    </lineage>
</organism>
<keyword evidence="3" id="KW-1185">Reference proteome</keyword>
<gene>
    <name evidence="2" type="ORF">P5673_021031</name>
</gene>
<accession>A0AAD9Q8T7</accession>
<evidence type="ECO:0000256" key="1">
    <source>
        <dbReference type="SAM" id="MobiDB-lite"/>
    </source>
</evidence>
<protein>
    <submittedName>
        <fullName evidence="2">Uncharacterized protein</fullName>
    </submittedName>
</protein>
<dbReference type="AlphaFoldDB" id="A0AAD9Q8T7"/>
<name>A0AAD9Q8T7_ACRCE</name>